<proteinExistence type="predicted"/>
<reference evidence="1 2" key="1">
    <citation type="journal article" date="2024" name="Plant Biotechnol. J.">
        <title>Dendrobium thyrsiflorum genome and its molecular insights into genes involved in important horticultural traits.</title>
        <authorList>
            <person name="Chen B."/>
            <person name="Wang J.Y."/>
            <person name="Zheng P.J."/>
            <person name="Li K.L."/>
            <person name="Liang Y.M."/>
            <person name="Chen X.F."/>
            <person name="Zhang C."/>
            <person name="Zhao X."/>
            <person name="He X."/>
            <person name="Zhang G.Q."/>
            <person name="Liu Z.J."/>
            <person name="Xu Q."/>
        </authorList>
    </citation>
    <scope>NUCLEOTIDE SEQUENCE [LARGE SCALE GENOMIC DNA]</scope>
    <source>
        <strain evidence="1">GZMU011</strain>
    </source>
</reference>
<sequence length="89" mass="10338">MPAHPGVWRRRKEAYVIGSRSTAEDMTSFLFAEIAAAALEFHPTSSISPTRMDWLTTFFRWVRDGSDRILPQKLDDWMRESVGEICLKY</sequence>
<organism evidence="1 2">
    <name type="scientific">Dendrobium thyrsiflorum</name>
    <name type="common">Pinecone-like raceme dendrobium</name>
    <name type="synonym">Orchid</name>
    <dbReference type="NCBI Taxonomy" id="117978"/>
    <lineage>
        <taxon>Eukaryota</taxon>
        <taxon>Viridiplantae</taxon>
        <taxon>Streptophyta</taxon>
        <taxon>Embryophyta</taxon>
        <taxon>Tracheophyta</taxon>
        <taxon>Spermatophyta</taxon>
        <taxon>Magnoliopsida</taxon>
        <taxon>Liliopsida</taxon>
        <taxon>Asparagales</taxon>
        <taxon>Orchidaceae</taxon>
        <taxon>Epidendroideae</taxon>
        <taxon>Malaxideae</taxon>
        <taxon>Dendrobiinae</taxon>
        <taxon>Dendrobium</taxon>
    </lineage>
</organism>
<keyword evidence="2" id="KW-1185">Reference proteome</keyword>
<dbReference type="EMBL" id="JANQDX010000006">
    <property type="protein sequence ID" value="KAL0922382.1"/>
    <property type="molecule type" value="Genomic_DNA"/>
</dbReference>
<protein>
    <submittedName>
        <fullName evidence="1">Uncharacterized protein</fullName>
    </submittedName>
</protein>
<comment type="caution">
    <text evidence="1">The sequence shown here is derived from an EMBL/GenBank/DDBJ whole genome shotgun (WGS) entry which is preliminary data.</text>
</comment>
<accession>A0ABD0VB42</accession>
<dbReference type="AlphaFoldDB" id="A0ABD0VB42"/>
<evidence type="ECO:0000313" key="1">
    <source>
        <dbReference type="EMBL" id="KAL0922382.1"/>
    </source>
</evidence>
<name>A0ABD0VB42_DENTH</name>
<evidence type="ECO:0000313" key="2">
    <source>
        <dbReference type="Proteomes" id="UP001552299"/>
    </source>
</evidence>
<gene>
    <name evidence="1" type="ORF">M5K25_006362</name>
</gene>
<dbReference type="Proteomes" id="UP001552299">
    <property type="component" value="Unassembled WGS sequence"/>
</dbReference>